<gene>
    <name evidence="4" type="ORF">Arub01_25860</name>
</gene>
<evidence type="ECO:0000256" key="1">
    <source>
        <dbReference type="ARBA" id="ARBA00022527"/>
    </source>
</evidence>
<keyword evidence="1" id="KW-0808">Transferase</keyword>
<dbReference type="GO" id="GO:0004674">
    <property type="term" value="F:protein serine/threonine kinase activity"/>
    <property type="evidence" value="ECO:0007669"/>
    <property type="project" value="UniProtKB-KW"/>
</dbReference>
<dbReference type="Pfam" id="PF13581">
    <property type="entry name" value="HATPase_c_2"/>
    <property type="match status" value="1"/>
</dbReference>
<keyword evidence="1" id="KW-0418">Kinase</keyword>
<dbReference type="PANTHER" id="PTHR35526:SF3">
    <property type="entry name" value="ANTI-SIGMA-F FACTOR RSBW"/>
    <property type="match status" value="1"/>
</dbReference>
<evidence type="ECO:0000313" key="4">
    <source>
        <dbReference type="EMBL" id="GLW64342.1"/>
    </source>
</evidence>
<accession>A0A9W6PVE0</accession>
<dbReference type="Gene3D" id="3.30.565.10">
    <property type="entry name" value="Histidine kinase-like ATPase, C-terminal domain"/>
    <property type="match status" value="1"/>
</dbReference>
<name>A0A9W6PVE0_9ACTN</name>
<organism evidence="4 5">
    <name type="scientific">Actinomadura rubrobrunea</name>
    <dbReference type="NCBI Taxonomy" id="115335"/>
    <lineage>
        <taxon>Bacteria</taxon>
        <taxon>Bacillati</taxon>
        <taxon>Actinomycetota</taxon>
        <taxon>Actinomycetes</taxon>
        <taxon>Streptosporangiales</taxon>
        <taxon>Thermomonosporaceae</taxon>
        <taxon>Actinomadura</taxon>
    </lineage>
</organism>
<dbReference type="SUPFAM" id="SSF55874">
    <property type="entry name" value="ATPase domain of HSP90 chaperone/DNA topoisomerase II/histidine kinase"/>
    <property type="match status" value="1"/>
</dbReference>
<dbReference type="InterPro" id="IPR050267">
    <property type="entry name" value="Anti-sigma-factor_SerPK"/>
</dbReference>
<comment type="caution">
    <text evidence="4">The sequence shown here is derived from an EMBL/GenBank/DDBJ whole genome shotgun (WGS) entry which is preliminary data.</text>
</comment>
<evidence type="ECO:0000256" key="2">
    <source>
        <dbReference type="SAM" id="MobiDB-lite"/>
    </source>
</evidence>
<sequence length="167" mass="17727">MTASMDALGDRLALTGGARQGRTARRLVRERAAKVVDDPAALDDIELMTAEAVANAVLHGTGVVQVDVATDGRRLRVEVRDEGPARRAVRDPGDGAASSAGRPCREPDVLPANASPVSCDASSGRRHEPDRHPADHGRGLIVIDSLSDEWGLEQTSTETVLWFVVST</sequence>
<proteinExistence type="predicted"/>
<evidence type="ECO:0000259" key="3">
    <source>
        <dbReference type="Pfam" id="PF13581"/>
    </source>
</evidence>
<dbReference type="AlphaFoldDB" id="A0A9W6PVE0"/>
<feature type="compositionally biased region" description="Basic and acidic residues" evidence="2">
    <location>
        <begin position="123"/>
        <end position="137"/>
    </location>
</feature>
<feature type="region of interest" description="Disordered" evidence="2">
    <location>
        <begin position="79"/>
        <end position="137"/>
    </location>
</feature>
<feature type="domain" description="Histidine kinase/HSP90-like ATPase" evidence="3">
    <location>
        <begin position="19"/>
        <end position="163"/>
    </location>
</feature>
<dbReference type="PANTHER" id="PTHR35526">
    <property type="entry name" value="ANTI-SIGMA-F FACTOR RSBW-RELATED"/>
    <property type="match status" value="1"/>
</dbReference>
<dbReference type="Proteomes" id="UP001165124">
    <property type="component" value="Unassembled WGS sequence"/>
</dbReference>
<dbReference type="EMBL" id="BSRZ01000005">
    <property type="protein sequence ID" value="GLW64342.1"/>
    <property type="molecule type" value="Genomic_DNA"/>
</dbReference>
<dbReference type="InterPro" id="IPR003594">
    <property type="entry name" value="HATPase_dom"/>
</dbReference>
<reference evidence="4" key="1">
    <citation type="submission" date="2023-02" db="EMBL/GenBank/DDBJ databases">
        <title>Actinomadura rubrobrunea NBRC 14622.</title>
        <authorList>
            <person name="Ichikawa N."/>
            <person name="Sato H."/>
            <person name="Tonouchi N."/>
        </authorList>
    </citation>
    <scope>NUCLEOTIDE SEQUENCE</scope>
    <source>
        <strain evidence="4">NBRC 14622</strain>
    </source>
</reference>
<evidence type="ECO:0000313" key="5">
    <source>
        <dbReference type="Proteomes" id="UP001165124"/>
    </source>
</evidence>
<feature type="compositionally biased region" description="Basic and acidic residues" evidence="2">
    <location>
        <begin position="79"/>
        <end position="93"/>
    </location>
</feature>
<dbReference type="InterPro" id="IPR036890">
    <property type="entry name" value="HATPase_C_sf"/>
</dbReference>
<keyword evidence="1" id="KW-0723">Serine/threonine-protein kinase</keyword>
<dbReference type="RefSeq" id="WP_083950928.1">
    <property type="nucleotide sequence ID" value="NZ_BSRZ01000005.1"/>
</dbReference>
<dbReference type="CDD" id="cd16936">
    <property type="entry name" value="HATPase_RsbW-like"/>
    <property type="match status" value="1"/>
</dbReference>
<keyword evidence="5" id="KW-1185">Reference proteome</keyword>
<protein>
    <recommendedName>
        <fullName evidence="3">Histidine kinase/HSP90-like ATPase domain-containing protein</fullName>
    </recommendedName>
</protein>